<dbReference type="PATRIC" id="fig|993516.3.peg.1811"/>
<accession>L7CJ83</accession>
<evidence type="ECO:0000313" key="2">
    <source>
        <dbReference type="Proteomes" id="UP000010959"/>
    </source>
</evidence>
<reference evidence="1 2" key="1">
    <citation type="journal article" date="2013" name="Mar. Genomics">
        <title>Expression of sulfatases in Rhodopirellula baltica and the diversity of sulfatases in the genus Rhodopirellula.</title>
        <authorList>
            <person name="Wegner C.E."/>
            <person name="Richter-Heitmann T."/>
            <person name="Klindworth A."/>
            <person name="Klockow C."/>
            <person name="Richter M."/>
            <person name="Achstetter T."/>
            <person name="Glockner F.O."/>
            <person name="Harder J."/>
        </authorList>
    </citation>
    <scope>NUCLEOTIDE SEQUENCE [LARGE SCALE GENOMIC DNA]</scope>
    <source>
        <strain evidence="1 2">SWK14</strain>
    </source>
</reference>
<protein>
    <submittedName>
        <fullName evidence="1">Uncharacterized protein</fullName>
    </submittedName>
</protein>
<name>L7CJ83_RHOBT</name>
<dbReference type="EMBL" id="AMWG01000036">
    <property type="protein sequence ID" value="ELP34319.1"/>
    <property type="molecule type" value="Genomic_DNA"/>
</dbReference>
<dbReference type="AlphaFoldDB" id="L7CJ83"/>
<gene>
    <name evidence="1" type="ORF">RBSWK_01698</name>
</gene>
<organism evidence="1 2">
    <name type="scientific">Rhodopirellula baltica SWK14</name>
    <dbReference type="NCBI Taxonomy" id="993516"/>
    <lineage>
        <taxon>Bacteria</taxon>
        <taxon>Pseudomonadati</taxon>
        <taxon>Planctomycetota</taxon>
        <taxon>Planctomycetia</taxon>
        <taxon>Pirellulales</taxon>
        <taxon>Pirellulaceae</taxon>
        <taxon>Rhodopirellula</taxon>
    </lineage>
</organism>
<dbReference type="Proteomes" id="UP000010959">
    <property type="component" value="Unassembled WGS sequence"/>
</dbReference>
<proteinExistence type="predicted"/>
<evidence type="ECO:0000313" key="1">
    <source>
        <dbReference type="EMBL" id="ELP34319.1"/>
    </source>
</evidence>
<comment type="caution">
    <text evidence="1">The sequence shown here is derived from an EMBL/GenBank/DDBJ whole genome shotgun (WGS) entry which is preliminary data.</text>
</comment>
<sequence length="70" mass="7419">MLDMICLAVDLSAIEASLGFGGTGDGENAVFPPVTCQLPRFAASCHDRYPSFACRFVCVSIRSFGNPSTT</sequence>